<protein>
    <submittedName>
        <fullName evidence="3">Membrane-bound ClpP family serine protease</fullName>
    </submittedName>
</protein>
<gene>
    <name evidence="3" type="ORF">HD598_002335</name>
</gene>
<keyword evidence="3" id="KW-0378">Hydrolase</keyword>
<dbReference type="GO" id="GO:0008233">
    <property type="term" value="F:peptidase activity"/>
    <property type="evidence" value="ECO:0007669"/>
    <property type="project" value="UniProtKB-KW"/>
</dbReference>
<keyword evidence="2" id="KW-0472">Membrane</keyword>
<feature type="transmembrane region" description="Helical" evidence="2">
    <location>
        <begin position="81"/>
        <end position="100"/>
    </location>
</feature>
<dbReference type="EMBL" id="JACHDR010000001">
    <property type="protein sequence ID" value="MBB5513648.1"/>
    <property type="molecule type" value="Genomic_DNA"/>
</dbReference>
<organism evidence="3 4">
    <name type="scientific">Neomicrococcus aestuarii</name>
    <dbReference type="NCBI Taxonomy" id="556325"/>
    <lineage>
        <taxon>Bacteria</taxon>
        <taxon>Bacillati</taxon>
        <taxon>Actinomycetota</taxon>
        <taxon>Actinomycetes</taxon>
        <taxon>Micrococcales</taxon>
        <taxon>Micrococcaceae</taxon>
        <taxon>Neomicrococcus</taxon>
    </lineage>
</organism>
<accession>A0A7W8X185</accession>
<dbReference type="Proteomes" id="UP000580797">
    <property type="component" value="Unassembled WGS sequence"/>
</dbReference>
<keyword evidence="2" id="KW-0812">Transmembrane</keyword>
<dbReference type="RefSeq" id="WP_183666013.1">
    <property type="nucleotide sequence ID" value="NZ_BAAARH010000008.1"/>
</dbReference>
<feature type="transmembrane region" description="Helical" evidence="2">
    <location>
        <begin position="26"/>
        <end position="50"/>
    </location>
</feature>
<evidence type="ECO:0000256" key="2">
    <source>
        <dbReference type="SAM" id="Phobius"/>
    </source>
</evidence>
<keyword evidence="2" id="KW-1133">Transmembrane helix</keyword>
<name>A0A7W8X185_9MICC</name>
<feature type="transmembrane region" description="Helical" evidence="2">
    <location>
        <begin position="56"/>
        <end position="74"/>
    </location>
</feature>
<feature type="region of interest" description="Disordered" evidence="1">
    <location>
        <begin position="1"/>
        <end position="21"/>
    </location>
</feature>
<evidence type="ECO:0000256" key="1">
    <source>
        <dbReference type="SAM" id="MobiDB-lite"/>
    </source>
</evidence>
<sequence length="149" mass="15803">MTSQFPTPPLATTSERPETPSSVPATIAYAVVCGAAAAFIGTILHAQIIFFGDFPLTWGAVVSLVAAGLLFIYVGLKTLRVWSTAVAGIIAYVLVAWSAMDPNNRFIVPMDYVSYFPGPAIAGAIWVYGVAAATLVALIVVARRLKRSR</sequence>
<evidence type="ECO:0000313" key="4">
    <source>
        <dbReference type="Proteomes" id="UP000580797"/>
    </source>
</evidence>
<dbReference type="AlphaFoldDB" id="A0A7W8X185"/>
<comment type="caution">
    <text evidence="3">The sequence shown here is derived from an EMBL/GenBank/DDBJ whole genome shotgun (WGS) entry which is preliminary data.</text>
</comment>
<feature type="transmembrane region" description="Helical" evidence="2">
    <location>
        <begin position="120"/>
        <end position="142"/>
    </location>
</feature>
<keyword evidence="3" id="KW-0645">Protease</keyword>
<proteinExistence type="predicted"/>
<dbReference type="GO" id="GO:0006508">
    <property type="term" value="P:proteolysis"/>
    <property type="evidence" value="ECO:0007669"/>
    <property type="project" value="UniProtKB-KW"/>
</dbReference>
<reference evidence="3 4" key="1">
    <citation type="submission" date="2020-08" db="EMBL/GenBank/DDBJ databases">
        <title>Sequencing the genomes of 1000 actinobacteria strains.</title>
        <authorList>
            <person name="Klenk H.-P."/>
        </authorList>
    </citation>
    <scope>NUCLEOTIDE SEQUENCE [LARGE SCALE GENOMIC DNA]</scope>
    <source>
        <strain evidence="3 4">DSM 105783</strain>
    </source>
</reference>
<evidence type="ECO:0000313" key="3">
    <source>
        <dbReference type="EMBL" id="MBB5513648.1"/>
    </source>
</evidence>